<dbReference type="OrthoDB" id="5244356at2"/>
<organism evidence="2 3">
    <name type="scientific">Tsukamurella tyrosinosolvens</name>
    <dbReference type="NCBI Taxonomy" id="57704"/>
    <lineage>
        <taxon>Bacteria</taxon>
        <taxon>Bacillati</taxon>
        <taxon>Actinomycetota</taxon>
        <taxon>Actinomycetes</taxon>
        <taxon>Mycobacteriales</taxon>
        <taxon>Tsukamurellaceae</taxon>
        <taxon>Tsukamurella</taxon>
    </lineage>
</organism>
<dbReference type="RefSeq" id="WP_068739599.1">
    <property type="nucleotide sequence ID" value="NZ_CBDRGN010000009.1"/>
</dbReference>
<dbReference type="SUPFAM" id="SSF54631">
    <property type="entry name" value="CBS-domain pair"/>
    <property type="match status" value="1"/>
</dbReference>
<keyword evidence="3" id="KW-1185">Reference proteome</keyword>
<dbReference type="STRING" id="57704.SAMN04489793_4240"/>
<reference evidence="3" key="1">
    <citation type="submission" date="2016-10" db="EMBL/GenBank/DDBJ databases">
        <authorList>
            <person name="Varghese N."/>
            <person name="Submissions S."/>
        </authorList>
    </citation>
    <scope>NUCLEOTIDE SEQUENCE [LARGE SCALE GENOMIC DNA]</scope>
    <source>
        <strain evidence="3">DSM 44234</strain>
    </source>
</reference>
<sequence length="142" mass="14953">MTTTAGTVGGVMLRRPTVHPADTTVRAARAAFAASPKLHLLLLVRDGRLIGTLDRDDLAPLGVEDDDPALSVAALDGRTVAPDAPADLLRTEMVARGIRRLAVVDDHLRLLGLLCLKASASGFCTDDGVDEMRRGRHASGGH</sequence>
<dbReference type="AlphaFoldDB" id="A0A1H4YMC4"/>
<proteinExistence type="predicted"/>
<dbReference type="Proteomes" id="UP000182241">
    <property type="component" value="Unassembled WGS sequence"/>
</dbReference>
<dbReference type="InterPro" id="IPR046342">
    <property type="entry name" value="CBS_dom_sf"/>
</dbReference>
<dbReference type="InterPro" id="IPR000644">
    <property type="entry name" value="CBS_dom"/>
</dbReference>
<gene>
    <name evidence="2" type="ORF">SAMN04489793_4240</name>
</gene>
<name>A0A1H4YMC4_TSUTY</name>
<accession>A0A1H4YMC4</accession>
<dbReference type="EMBL" id="FNSA01000003">
    <property type="protein sequence ID" value="SED19013.1"/>
    <property type="molecule type" value="Genomic_DNA"/>
</dbReference>
<dbReference type="Pfam" id="PF00571">
    <property type="entry name" value="CBS"/>
    <property type="match status" value="2"/>
</dbReference>
<evidence type="ECO:0000259" key="1">
    <source>
        <dbReference type="Pfam" id="PF00571"/>
    </source>
</evidence>
<protein>
    <recommendedName>
        <fullName evidence="1">CBS domain-containing protein</fullName>
    </recommendedName>
</protein>
<evidence type="ECO:0000313" key="3">
    <source>
        <dbReference type="Proteomes" id="UP000182241"/>
    </source>
</evidence>
<evidence type="ECO:0000313" key="2">
    <source>
        <dbReference type="EMBL" id="SED19013.1"/>
    </source>
</evidence>
<feature type="domain" description="CBS" evidence="1">
    <location>
        <begin position="79"/>
        <end position="116"/>
    </location>
</feature>
<feature type="domain" description="CBS" evidence="1">
    <location>
        <begin position="8"/>
        <end position="59"/>
    </location>
</feature>
<dbReference type="Gene3D" id="3.10.580.10">
    <property type="entry name" value="CBS-domain"/>
    <property type="match status" value="1"/>
</dbReference>